<reference evidence="2 3" key="1">
    <citation type="submission" date="2019-02" db="EMBL/GenBank/DDBJ databases">
        <title>Draft genome sequences of novel Actinobacteria.</title>
        <authorList>
            <person name="Sahin N."/>
            <person name="Ay H."/>
            <person name="Saygin H."/>
        </authorList>
    </citation>
    <scope>NUCLEOTIDE SEQUENCE [LARGE SCALE GENOMIC DNA]</scope>
    <source>
        <strain evidence="2 3">8K307</strain>
    </source>
</reference>
<gene>
    <name evidence="2" type="ORF">E1262_24980</name>
</gene>
<dbReference type="AlphaFoldDB" id="A0A4R5A4F8"/>
<evidence type="ECO:0000256" key="1">
    <source>
        <dbReference type="SAM" id="MobiDB-lite"/>
    </source>
</evidence>
<evidence type="ECO:0000313" key="2">
    <source>
        <dbReference type="EMBL" id="TDD65564.1"/>
    </source>
</evidence>
<feature type="region of interest" description="Disordered" evidence="1">
    <location>
        <begin position="1"/>
        <end position="35"/>
    </location>
</feature>
<protein>
    <submittedName>
        <fullName evidence="2">Uncharacterized protein</fullName>
    </submittedName>
</protein>
<dbReference type="Proteomes" id="UP000295217">
    <property type="component" value="Unassembled WGS sequence"/>
</dbReference>
<accession>A0A4R5A4F8</accession>
<dbReference type="RefSeq" id="WP_132106747.1">
    <property type="nucleotide sequence ID" value="NZ_SMLB01000050.1"/>
</dbReference>
<keyword evidence="3" id="KW-1185">Reference proteome</keyword>
<evidence type="ECO:0000313" key="3">
    <source>
        <dbReference type="Proteomes" id="UP000295217"/>
    </source>
</evidence>
<organism evidence="2 3">
    <name type="scientific">Jiangella aurantiaca</name>
    <dbReference type="NCBI Taxonomy" id="2530373"/>
    <lineage>
        <taxon>Bacteria</taxon>
        <taxon>Bacillati</taxon>
        <taxon>Actinomycetota</taxon>
        <taxon>Actinomycetes</taxon>
        <taxon>Jiangellales</taxon>
        <taxon>Jiangellaceae</taxon>
        <taxon>Jiangella</taxon>
    </lineage>
</organism>
<proteinExistence type="predicted"/>
<dbReference type="EMBL" id="SMLB01000050">
    <property type="protein sequence ID" value="TDD65564.1"/>
    <property type="molecule type" value="Genomic_DNA"/>
</dbReference>
<sequence>MLSRGEHDDDEVAADQQGDGWDRAHHGGDGNADDVVVGVAGGVQAVTDDAHDRELDQCGSGVIGGLGGA</sequence>
<comment type="caution">
    <text evidence="2">The sequence shown here is derived from an EMBL/GenBank/DDBJ whole genome shotgun (WGS) entry which is preliminary data.</text>
</comment>
<name>A0A4R5A4F8_9ACTN</name>